<dbReference type="Gene3D" id="3.30.40.10">
    <property type="entry name" value="Zinc/RING finger domain, C3HC4 (zinc finger)"/>
    <property type="match status" value="1"/>
</dbReference>
<feature type="domain" description="USP" evidence="6">
    <location>
        <begin position="191"/>
        <end position="234"/>
    </location>
</feature>
<dbReference type="Gene3D" id="3.90.70.10">
    <property type="entry name" value="Cysteine proteinases"/>
    <property type="match status" value="1"/>
</dbReference>
<dbReference type="Pfam" id="PF02148">
    <property type="entry name" value="zf-UBP"/>
    <property type="match status" value="1"/>
</dbReference>
<feature type="domain" description="UBP-type" evidence="7">
    <location>
        <begin position="1"/>
        <end position="98"/>
    </location>
</feature>
<comment type="caution">
    <text evidence="8">The sequence shown here is derived from an EMBL/GenBank/DDBJ whole genome shotgun (WGS) entry which is preliminary data.</text>
</comment>
<dbReference type="GO" id="GO:0004843">
    <property type="term" value="F:cysteine-type deubiquitinase activity"/>
    <property type="evidence" value="ECO:0007669"/>
    <property type="project" value="InterPro"/>
</dbReference>
<evidence type="ECO:0000256" key="1">
    <source>
        <dbReference type="ARBA" id="ARBA00022723"/>
    </source>
</evidence>
<protein>
    <submittedName>
        <fullName evidence="8">Uncharacterized protein</fullName>
    </submittedName>
</protein>
<gene>
    <name evidence="8" type="ORF">RFI_15196</name>
</gene>
<dbReference type="PANTHER" id="PTHR21646">
    <property type="entry name" value="UBIQUITIN CARBOXYL-TERMINAL HYDROLASE"/>
    <property type="match status" value="1"/>
</dbReference>
<dbReference type="InterPro" id="IPR050185">
    <property type="entry name" value="Ub_carboxyl-term_hydrolase"/>
</dbReference>
<organism evidence="8 9">
    <name type="scientific">Reticulomyxa filosa</name>
    <dbReference type="NCBI Taxonomy" id="46433"/>
    <lineage>
        <taxon>Eukaryota</taxon>
        <taxon>Sar</taxon>
        <taxon>Rhizaria</taxon>
        <taxon>Retaria</taxon>
        <taxon>Foraminifera</taxon>
        <taxon>Monothalamids</taxon>
        <taxon>Reticulomyxidae</taxon>
        <taxon>Reticulomyxa</taxon>
    </lineage>
</organism>
<feature type="region of interest" description="Disordered" evidence="5">
    <location>
        <begin position="110"/>
        <end position="161"/>
    </location>
</feature>
<keyword evidence="3" id="KW-0862">Zinc</keyword>
<evidence type="ECO:0000256" key="2">
    <source>
        <dbReference type="ARBA" id="ARBA00022771"/>
    </source>
</evidence>
<dbReference type="Pfam" id="PF00443">
    <property type="entry name" value="UCH"/>
    <property type="match status" value="1"/>
</dbReference>
<evidence type="ECO:0000259" key="6">
    <source>
        <dbReference type="PROSITE" id="PS50235"/>
    </source>
</evidence>
<dbReference type="GO" id="GO:0016579">
    <property type="term" value="P:protein deubiquitination"/>
    <property type="evidence" value="ECO:0007669"/>
    <property type="project" value="InterPro"/>
</dbReference>
<evidence type="ECO:0000259" key="7">
    <source>
        <dbReference type="PROSITE" id="PS50271"/>
    </source>
</evidence>
<keyword evidence="2 4" id="KW-0863">Zinc-finger</keyword>
<sequence length="234" mass="26439">MYEKALVICLDCGKTHCSRQSTEQHGIGHFKGAKHALVLNVPSVNDYMNSPDMQQQFEEYLVVWCYQCDAFWSEVILPKNSSKINAILDVLKPKLTKMFRQYQKDMKSGKLNAKMNNAKSKGKGKGKGKDREDDEESQTDSKKRSRTESSEKTPEMTEQERAALVEKWSALNRDDMVEMTSSVSSGYVGIVGLTNLGNTCFFNSVTQCLVETRPLILQLWSEESQASMIVSKNN</sequence>
<dbReference type="Proteomes" id="UP000023152">
    <property type="component" value="Unassembled WGS sequence"/>
</dbReference>
<dbReference type="SUPFAM" id="SSF57850">
    <property type="entry name" value="RING/U-box"/>
    <property type="match status" value="1"/>
</dbReference>
<evidence type="ECO:0000313" key="8">
    <source>
        <dbReference type="EMBL" id="ETO22007.1"/>
    </source>
</evidence>
<feature type="non-terminal residue" evidence="8">
    <location>
        <position position="234"/>
    </location>
</feature>
<dbReference type="SUPFAM" id="SSF54001">
    <property type="entry name" value="Cysteine proteinases"/>
    <property type="match status" value="1"/>
</dbReference>
<reference evidence="8 9" key="1">
    <citation type="journal article" date="2013" name="Curr. Biol.">
        <title>The Genome of the Foraminiferan Reticulomyxa filosa.</title>
        <authorList>
            <person name="Glockner G."/>
            <person name="Hulsmann N."/>
            <person name="Schleicher M."/>
            <person name="Noegel A.A."/>
            <person name="Eichinger L."/>
            <person name="Gallinger C."/>
            <person name="Pawlowski J."/>
            <person name="Sierra R."/>
            <person name="Euteneuer U."/>
            <person name="Pillet L."/>
            <person name="Moustafa A."/>
            <person name="Platzer M."/>
            <person name="Groth M."/>
            <person name="Szafranski K."/>
            <person name="Schliwa M."/>
        </authorList>
    </citation>
    <scope>NUCLEOTIDE SEQUENCE [LARGE SCALE GENOMIC DNA]</scope>
</reference>
<dbReference type="EMBL" id="ASPP01011114">
    <property type="protein sequence ID" value="ETO22007.1"/>
    <property type="molecule type" value="Genomic_DNA"/>
</dbReference>
<evidence type="ECO:0000256" key="3">
    <source>
        <dbReference type="ARBA" id="ARBA00022833"/>
    </source>
</evidence>
<keyword evidence="1" id="KW-0479">Metal-binding</keyword>
<dbReference type="InterPro" id="IPR028889">
    <property type="entry name" value="USP"/>
</dbReference>
<dbReference type="PANTHER" id="PTHR21646:SF39">
    <property type="entry name" value="UBIQUITIN CARBOXYL-TERMINAL HYDROLASE 16"/>
    <property type="match status" value="1"/>
</dbReference>
<keyword evidence="9" id="KW-1185">Reference proteome</keyword>
<evidence type="ECO:0000256" key="5">
    <source>
        <dbReference type="SAM" id="MobiDB-lite"/>
    </source>
</evidence>
<dbReference type="InterPro" id="IPR038765">
    <property type="entry name" value="Papain-like_cys_pep_sf"/>
</dbReference>
<dbReference type="InterPro" id="IPR013083">
    <property type="entry name" value="Znf_RING/FYVE/PHD"/>
</dbReference>
<feature type="compositionally biased region" description="Basic and acidic residues" evidence="5">
    <location>
        <begin position="139"/>
        <end position="161"/>
    </location>
</feature>
<dbReference type="PROSITE" id="PS50235">
    <property type="entry name" value="USP_3"/>
    <property type="match status" value="1"/>
</dbReference>
<dbReference type="InterPro" id="IPR001607">
    <property type="entry name" value="Znf_UBP"/>
</dbReference>
<name>X6N9N0_RETFI</name>
<dbReference type="InterPro" id="IPR001394">
    <property type="entry name" value="Peptidase_C19_UCH"/>
</dbReference>
<proteinExistence type="predicted"/>
<accession>X6N9N0</accession>
<dbReference type="AlphaFoldDB" id="X6N9N0"/>
<dbReference type="OrthoDB" id="1744911at2759"/>
<dbReference type="PROSITE" id="PS50271">
    <property type="entry name" value="ZF_UBP"/>
    <property type="match status" value="1"/>
</dbReference>
<evidence type="ECO:0000256" key="4">
    <source>
        <dbReference type="PROSITE-ProRule" id="PRU00502"/>
    </source>
</evidence>
<dbReference type="GO" id="GO:0008270">
    <property type="term" value="F:zinc ion binding"/>
    <property type="evidence" value="ECO:0007669"/>
    <property type="project" value="UniProtKB-KW"/>
</dbReference>
<evidence type="ECO:0000313" key="9">
    <source>
        <dbReference type="Proteomes" id="UP000023152"/>
    </source>
</evidence>